<gene>
    <name evidence="2" type="ORF">Forpi1262_v004855</name>
</gene>
<reference evidence="2" key="1">
    <citation type="submission" date="2021-04" db="EMBL/GenBank/DDBJ databases">
        <title>First draft genome resource for Brassicaceae pathogens Fusarium oxysporum f. sp. raphani and Fusarium oxysporum f. sp. rapae.</title>
        <authorList>
            <person name="Asai S."/>
        </authorList>
    </citation>
    <scope>NUCLEOTIDE SEQUENCE</scope>
    <source>
        <strain evidence="2">Tf1262</strain>
    </source>
</reference>
<protein>
    <recommendedName>
        <fullName evidence="4">Protein NO VEIN C-terminal domain-containing protein</fullName>
    </recommendedName>
</protein>
<name>A0A8J5UAQ2_FUSOX</name>
<dbReference type="EMBL" id="JAELUR010000003">
    <property type="protein sequence ID" value="KAG7434194.1"/>
    <property type="molecule type" value="Genomic_DNA"/>
</dbReference>
<organism evidence="2 3">
    <name type="scientific">Fusarium oxysporum f. sp. raphani</name>
    <dbReference type="NCBI Taxonomy" id="96318"/>
    <lineage>
        <taxon>Eukaryota</taxon>
        <taxon>Fungi</taxon>
        <taxon>Dikarya</taxon>
        <taxon>Ascomycota</taxon>
        <taxon>Pezizomycotina</taxon>
        <taxon>Sordariomycetes</taxon>
        <taxon>Hypocreomycetidae</taxon>
        <taxon>Hypocreales</taxon>
        <taxon>Nectriaceae</taxon>
        <taxon>Fusarium</taxon>
        <taxon>Fusarium oxysporum species complex</taxon>
    </lineage>
</organism>
<feature type="compositionally biased region" description="Acidic residues" evidence="1">
    <location>
        <begin position="281"/>
        <end position="295"/>
    </location>
</feature>
<evidence type="ECO:0000313" key="3">
    <source>
        <dbReference type="Proteomes" id="UP000693942"/>
    </source>
</evidence>
<feature type="region of interest" description="Disordered" evidence="1">
    <location>
        <begin position="350"/>
        <end position="403"/>
    </location>
</feature>
<sequence length="606" mass="68667">MQMVYDELRQSPESSIEDIKVALFSFNDFLQSEDGNWDPEPIKTAKIFPVVYPDGTTVLRSMGVEFAIADRDNLRSKFSDKIALLDFDLGDIHRLKPLFSWLKIQERYLSKCVVETTAISGDSRVPISLQKRDLGLKAYQICRVAATFRSPRFQHDETHLYDQLRAMKVLEVEGISSVLKLSQNSGRYEARLSTASEHIDEPAGNLTIYVPRDRRVQEVCFGSVLPRKFAAWLMRNPHTNIDGNVEVDIINALTSIFASDRAVLDEILDDQGMIQLQFEDPDEDLNEEEIGGEQVEDNHASDSTPEPGYEVSDPVLTPTHSSVNDTSILPSAMRDFEIEDGALETEGEIVETQSSTSHQVRRDDGSTSRPLLHHSPEGRPFSPEQLSNHRPVPSYPASQETEDQRYRTILERVIAAARFANFPSGGAFDLNDLRGALPDSGEPNSYLSYDGLDVLSRFQSTSQQERDKKIGAARELYYADLSHWPNRETADLVYSDTQGDLTRILVDAEILSGDWSARLPKYYIEVKTTTGPCGTPFYMSGNQYRLMERIHHSSDFAEDYIIFRVYFLLDREQINYCVYPDPKRLQDDEKLIFTGTTWSVSPGLQV</sequence>
<feature type="region of interest" description="Disordered" evidence="1">
    <location>
        <begin position="281"/>
        <end position="330"/>
    </location>
</feature>
<comment type="caution">
    <text evidence="2">The sequence shown here is derived from an EMBL/GenBank/DDBJ whole genome shotgun (WGS) entry which is preliminary data.</text>
</comment>
<dbReference type="AlphaFoldDB" id="A0A8J5UAQ2"/>
<evidence type="ECO:0000313" key="2">
    <source>
        <dbReference type="EMBL" id="KAG7434194.1"/>
    </source>
</evidence>
<evidence type="ECO:0000256" key="1">
    <source>
        <dbReference type="SAM" id="MobiDB-lite"/>
    </source>
</evidence>
<dbReference type="Proteomes" id="UP000693942">
    <property type="component" value="Unassembled WGS sequence"/>
</dbReference>
<feature type="compositionally biased region" description="Polar residues" evidence="1">
    <location>
        <begin position="318"/>
        <end position="329"/>
    </location>
</feature>
<proteinExistence type="predicted"/>
<accession>A0A8J5UAQ2</accession>
<evidence type="ECO:0008006" key="4">
    <source>
        <dbReference type="Google" id="ProtNLM"/>
    </source>
</evidence>